<dbReference type="PROSITE" id="PS00472">
    <property type="entry name" value="SMALL_CYTOKINES_CC"/>
    <property type="match status" value="1"/>
</dbReference>
<keyword evidence="9" id="KW-0145">Chemotaxis</keyword>
<evidence type="ECO:0000256" key="4">
    <source>
        <dbReference type="ARBA" id="ARBA00022525"/>
    </source>
</evidence>
<protein>
    <recommendedName>
        <fullName evidence="9">C-C motif chemokine</fullName>
    </recommendedName>
</protein>
<keyword evidence="13" id="KW-1185">Reference proteome</keyword>
<comment type="function">
    <text evidence="7">Monokine with inflammatory and chemokinetic properties. Binds to CCR1, CCR4 and CCR5. One of the major HIV-suppressive factors produced by CD8+ T-cells. Recombinant MIP-1-alpha induces a dose-dependent inhibition of different strains of HIV-1, HIV-2, and simian immunodeficiency virus (SIV).</text>
</comment>
<evidence type="ECO:0000256" key="5">
    <source>
        <dbReference type="ARBA" id="ARBA00022729"/>
    </source>
</evidence>
<evidence type="ECO:0000256" key="2">
    <source>
        <dbReference type="ARBA" id="ARBA00010868"/>
    </source>
</evidence>
<dbReference type="OMA" id="IRTSQRC"/>
<evidence type="ECO:0000259" key="10">
    <source>
        <dbReference type="SMART" id="SM00199"/>
    </source>
</evidence>
<dbReference type="InterPro" id="IPR039809">
    <property type="entry name" value="Chemokine_b/g/d"/>
</dbReference>
<dbReference type="InterPro" id="IPR036048">
    <property type="entry name" value="Interleukin_8-like_sf"/>
</dbReference>
<feature type="signal peptide" evidence="9">
    <location>
        <begin position="1"/>
        <end position="23"/>
    </location>
</feature>
<dbReference type="PANTHER" id="PTHR12015">
    <property type="entry name" value="SMALL INDUCIBLE CYTOKINE A"/>
    <property type="match status" value="1"/>
</dbReference>
<comment type="subunit">
    <text evidence="8">Self-associates. Also heterodimer of MIP-1-alpha(4-69) and MIP-1-beta(3-69). Interacts with CCR1.</text>
</comment>
<evidence type="ECO:0000256" key="7">
    <source>
        <dbReference type="ARBA" id="ARBA00044740"/>
    </source>
</evidence>
<feature type="domain" description="Chemokine interleukin-8-like" evidence="10">
    <location>
        <begin position="29"/>
        <end position="87"/>
    </location>
</feature>
<gene>
    <name evidence="11" type="primary">LOC115392048</name>
    <name evidence="12" type="synonym">LOC115391272</name>
</gene>
<dbReference type="AlphaFoldDB" id="A0A672JHR4"/>
<dbReference type="GO" id="GO:0005615">
    <property type="term" value="C:extracellular space"/>
    <property type="evidence" value="ECO:0007669"/>
    <property type="project" value="UniProtKB-KW"/>
</dbReference>
<evidence type="ECO:0000256" key="9">
    <source>
        <dbReference type="RuleBase" id="RU361150"/>
    </source>
</evidence>
<dbReference type="RefSeq" id="XP_029952409.1">
    <property type="nucleotide sequence ID" value="XM_030096549.1"/>
</dbReference>
<keyword evidence="4 9" id="KW-0964">Secreted</keyword>
<organism evidence="11 13">
    <name type="scientific">Salarias fasciatus</name>
    <name type="common">Jewelled blenny</name>
    <name type="synonym">Blennius fasciatus</name>
    <dbReference type="NCBI Taxonomy" id="181472"/>
    <lineage>
        <taxon>Eukaryota</taxon>
        <taxon>Metazoa</taxon>
        <taxon>Chordata</taxon>
        <taxon>Craniata</taxon>
        <taxon>Vertebrata</taxon>
        <taxon>Euteleostomi</taxon>
        <taxon>Actinopterygii</taxon>
        <taxon>Neopterygii</taxon>
        <taxon>Teleostei</taxon>
        <taxon>Neoteleostei</taxon>
        <taxon>Acanthomorphata</taxon>
        <taxon>Ovalentaria</taxon>
        <taxon>Blenniimorphae</taxon>
        <taxon>Blenniiformes</taxon>
        <taxon>Blennioidei</taxon>
        <taxon>Blenniidae</taxon>
        <taxon>Salariinae</taxon>
        <taxon>Salarias</taxon>
    </lineage>
</organism>
<comment type="similarity">
    <text evidence="2 9">Belongs to the intercrine beta (chemokine CC) family.</text>
</comment>
<evidence type="ECO:0000256" key="6">
    <source>
        <dbReference type="ARBA" id="ARBA00023157"/>
    </source>
</evidence>
<reference evidence="11" key="1">
    <citation type="submission" date="2019-06" db="EMBL/GenBank/DDBJ databases">
        <authorList>
            <consortium name="Wellcome Sanger Institute Data Sharing"/>
        </authorList>
    </citation>
    <scope>NUCLEOTIDE SEQUENCE [LARGE SCALE GENOMIC DNA]</scope>
</reference>
<dbReference type="FunFam" id="2.40.50.40:FF:000002">
    <property type="entry name" value="C-C motif chemokine"/>
    <property type="match status" value="1"/>
</dbReference>
<dbReference type="Ensembl" id="ENSSFAT00005054237.1">
    <property type="protein sequence ID" value="ENSSFAP00005052575.1"/>
    <property type="gene ID" value="ENSSFAG00005025168.1"/>
</dbReference>
<dbReference type="GeneID" id="115392048"/>
<reference evidence="11" key="2">
    <citation type="submission" date="2025-05" db="UniProtKB">
        <authorList>
            <consortium name="Ensembl"/>
        </authorList>
    </citation>
    <scope>IDENTIFICATION</scope>
</reference>
<dbReference type="GO" id="GO:0006955">
    <property type="term" value="P:immune response"/>
    <property type="evidence" value="ECO:0007669"/>
    <property type="project" value="InterPro"/>
</dbReference>
<keyword evidence="5 9" id="KW-0732">Signal</keyword>
<dbReference type="Gene3D" id="2.40.50.40">
    <property type="match status" value="1"/>
</dbReference>
<evidence type="ECO:0000313" key="12">
    <source>
        <dbReference type="Ensembl" id="ENSSFAP00005054908.1"/>
    </source>
</evidence>
<keyword evidence="3 9" id="KW-0202">Cytokine</keyword>
<dbReference type="CDD" id="cd00272">
    <property type="entry name" value="Chemokine_CC"/>
    <property type="match status" value="1"/>
</dbReference>
<dbReference type="PANTHER" id="PTHR12015:SF183">
    <property type="entry name" value="C-C MOTIF CHEMOKINE 3"/>
    <property type="match status" value="1"/>
</dbReference>
<evidence type="ECO:0000256" key="3">
    <source>
        <dbReference type="ARBA" id="ARBA00022514"/>
    </source>
</evidence>
<evidence type="ECO:0000256" key="1">
    <source>
        <dbReference type="ARBA" id="ARBA00004613"/>
    </source>
</evidence>
<dbReference type="SMART" id="SM00199">
    <property type="entry name" value="SCY"/>
    <property type="match status" value="1"/>
</dbReference>
<dbReference type="SUPFAM" id="SSF54117">
    <property type="entry name" value="Interleukin 8-like chemokines"/>
    <property type="match status" value="1"/>
</dbReference>
<sequence>MSAPRVILSVLVLMFICISVTEGLRGTGPKKCCFRFSNSPLPRNKVVGYVNTSQRCSNPAVLLKTVAGRQVCARPSDSWVKELISSLDAAVGDTSHL</sequence>
<dbReference type="OrthoDB" id="9447832at2759"/>
<name>A0A672JHR4_SALFA</name>
<dbReference type="Proteomes" id="UP000472267">
    <property type="component" value="Chromosome 7"/>
</dbReference>
<dbReference type="GO" id="GO:0008009">
    <property type="term" value="F:chemokine activity"/>
    <property type="evidence" value="ECO:0007669"/>
    <property type="project" value="InterPro"/>
</dbReference>
<dbReference type="InterPro" id="IPR001811">
    <property type="entry name" value="Chemokine_IL8-like_dom"/>
</dbReference>
<accession>A0A672JHR4</accession>
<dbReference type="Ensembl" id="ENSSFAT00005056596.1">
    <property type="protein sequence ID" value="ENSSFAP00005054908.1"/>
    <property type="gene ID" value="ENSSFAG00005026094.1"/>
</dbReference>
<comment type="subcellular location">
    <subcellularLocation>
        <location evidence="1 9">Secreted</location>
    </subcellularLocation>
</comment>
<evidence type="ECO:0000313" key="11">
    <source>
        <dbReference type="Ensembl" id="ENSSFAP00005052575.1"/>
    </source>
</evidence>
<evidence type="ECO:0000256" key="8">
    <source>
        <dbReference type="ARBA" id="ARBA00046726"/>
    </source>
</evidence>
<dbReference type="Pfam" id="PF00048">
    <property type="entry name" value="IL8"/>
    <property type="match status" value="1"/>
</dbReference>
<dbReference type="Ensembl" id="ENSSFAT00005054235.1">
    <property type="protein sequence ID" value="ENSSFAP00005052573.1"/>
    <property type="gene ID" value="ENSSFAG00005025168.1"/>
</dbReference>
<evidence type="ECO:0000313" key="13">
    <source>
        <dbReference type="Proteomes" id="UP000472267"/>
    </source>
</evidence>
<feature type="chain" id="PRO_5044517405" description="C-C motif chemokine" evidence="9">
    <location>
        <begin position="24"/>
        <end position="97"/>
    </location>
</feature>
<keyword evidence="6" id="KW-1015">Disulfide bond</keyword>
<dbReference type="InterPro" id="IPR000827">
    <property type="entry name" value="Chemokine_CC_CS"/>
</dbReference>
<proteinExistence type="inferred from homology"/>